<proteinExistence type="inferred from homology"/>
<evidence type="ECO:0000256" key="11">
    <source>
        <dbReference type="SAM" id="MobiDB-lite"/>
    </source>
</evidence>
<comment type="similarity">
    <text evidence="3">Belongs to the PHAX family.</text>
</comment>
<dbReference type="PANTHER" id="PTHR13135:SF0">
    <property type="entry name" value="PHOSPHORYLATED ADAPTER RNA EXPORT PROTEIN"/>
    <property type="match status" value="1"/>
</dbReference>
<reference evidence="15" key="1">
    <citation type="journal article" date="2016" name="Proc. Natl. Acad. Sci. U.S.A.">
        <title>Chromosome-level assembly of Arabidopsis thaliana Ler reveals the extent of translocation and inversion polymorphisms.</title>
        <authorList>
            <person name="Zapata L."/>
            <person name="Ding J."/>
            <person name="Willing E.M."/>
            <person name="Hartwig B."/>
            <person name="Bezdan D."/>
            <person name="Jiao W.B."/>
            <person name="Patel V."/>
            <person name="Velikkakam James G."/>
            <person name="Koornneef M."/>
            <person name="Ossowski S."/>
            <person name="Schneeberger K."/>
        </authorList>
    </citation>
    <scope>NUCLEOTIDE SEQUENCE [LARGE SCALE GENOMIC DNA]</scope>
    <source>
        <strain evidence="15">cv. Landsberg erecta</strain>
    </source>
</reference>
<feature type="compositionally biased region" description="Basic and acidic residues" evidence="11">
    <location>
        <begin position="225"/>
        <end position="239"/>
    </location>
</feature>
<reference evidence="14 16" key="3">
    <citation type="submission" date="2019-11" db="EMBL/GenBank/DDBJ databases">
        <authorList>
            <person name="Jiao W.-B."/>
            <person name="Schneeberger K."/>
        </authorList>
    </citation>
    <scope>NUCLEOTIDE SEQUENCE [LARGE SCALE GENOMIC DNA]</scope>
    <source>
        <strain evidence="16">cv. An-1</strain>
    </source>
</reference>
<organism evidence="13 15">
    <name type="scientific">Arabidopsis thaliana</name>
    <name type="common">Mouse-ear cress</name>
    <dbReference type="NCBI Taxonomy" id="3702"/>
    <lineage>
        <taxon>Eukaryota</taxon>
        <taxon>Viridiplantae</taxon>
        <taxon>Streptophyta</taxon>
        <taxon>Embryophyta</taxon>
        <taxon>Tracheophyta</taxon>
        <taxon>Spermatophyta</taxon>
        <taxon>Magnoliopsida</taxon>
        <taxon>eudicotyledons</taxon>
        <taxon>Gunneridae</taxon>
        <taxon>Pentapetalae</taxon>
        <taxon>rosids</taxon>
        <taxon>malvids</taxon>
        <taxon>Brassicales</taxon>
        <taxon>Brassicaceae</taxon>
        <taxon>Camelineae</taxon>
        <taxon>Arabidopsis</taxon>
    </lineage>
</organism>
<feature type="region of interest" description="Disordered" evidence="11">
    <location>
        <begin position="1"/>
        <end position="21"/>
    </location>
</feature>
<evidence type="ECO:0000256" key="7">
    <source>
        <dbReference type="ARBA" id="ARBA00022884"/>
    </source>
</evidence>
<dbReference type="GO" id="GO:0005634">
    <property type="term" value="C:nucleus"/>
    <property type="evidence" value="ECO:0007669"/>
    <property type="project" value="UniProtKB-SubCell"/>
</dbReference>
<gene>
    <name evidence="13" type="ordered locus">AXX17_At3g21780</name>
    <name evidence="14" type="ORF">AN1_LOCUS13469</name>
</gene>
<accession>A0A178VIS8</accession>
<dbReference type="GO" id="GO:0006408">
    <property type="term" value="P:snRNA export from nucleus"/>
    <property type="evidence" value="ECO:0007669"/>
    <property type="project" value="InterPro"/>
</dbReference>
<dbReference type="InterPro" id="IPR019385">
    <property type="entry name" value="PHAX_RNA-binding_domain"/>
</dbReference>
<dbReference type="GO" id="GO:0015031">
    <property type="term" value="P:protein transport"/>
    <property type="evidence" value="ECO:0007669"/>
    <property type="project" value="UniProtKB-KW"/>
</dbReference>
<feature type="region of interest" description="Disordered" evidence="11">
    <location>
        <begin position="175"/>
        <end position="205"/>
    </location>
</feature>
<evidence type="ECO:0000256" key="9">
    <source>
        <dbReference type="ARBA" id="ARBA00023242"/>
    </source>
</evidence>
<dbReference type="GO" id="GO:0005737">
    <property type="term" value="C:cytoplasm"/>
    <property type="evidence" value="ECO:0007669"/>
    <property type="project" value="UniProtKB-SubCell"/>
</dbReference>
<evidence type="ECO:0000256" key="1">
    <source>
        <dbReference type="ARBA" id="ARBA00004123"/>
    </source>
</evidence>
<evidence type="ECO:0000256" key="8">
    <source>
        <dbReference type="ARBA" id="ARBA00022927"/>
    </source>
</evidence>
<feature type="compositionally biased region" description="Polar residues" evidence="11">
    <location>
        <begin position="195"/>
        <end position="205"/>
    </location>
</feature>
<evidence type="ECO:0000256" key="6">
    <source>
        <dbReference type="ARBA" id="ARBA00022490"/>
    </source>
</evidence>
<feature type="region of interest" description="Disordered" evidence="11">
    <location>
        <begin position="34"/>
        <end position="85"/>
    </location>
</feature>
<dbReference type="AlphaFoldDB" id="A0A178VIS8"/>
<evidence type="ECO:0000313" key="16">
    <source>
        <dbReference type="Proteomes" id="UP000426265"/>
    </source>
</evidence>
<keyword evidence="7" id="KW-0694">RNA-binding</keyword>
<dbReference type="PANTHER" id="PTHR13135">
    <property type="entry name" value="CYTOSOLIC RESINIFERATOXIN BINDING PROTEIN RBP-26"/>
    <property type="match status" value="1"/>
</dbReference>
<evidence type="ECO:0000256" key="3">
    <source>
        <dbReference type="ARBA" id="ARBA00006094"/>
    </source>
</evidence>
<feature type="compositionally biased region" description="Basic residues" evidence="11">
    <location>
        <begin position="70"/>
        <end position="82"/>
    </location>
</feature>
<dbReference type="Proteomes" id="UP000078284">
    <property type="component" value="Chromosome 3"/>
</dbReference>
<evidence type="ECO:0000313" key="14">
    <source>
        <dbReference type="EMBL" id="VYS58022.1"/>
    </source>
</evidence>
<dbReference type="Gene3D" id="1.10.10.1440">
    <property type="entry name" value="PHAX RNA-binding domain"/>
    <property type="match status" value="1"/>
</dbReference>
<evidence type="ECO:0000259" key="12">
    <source>
        <dbReference type="Pfam" id="PF10258"/>
    </source>
</evidence>
<evidence type="ECO:0000313" key="13">
    <source>
        <dbReference type="EMBL" id="OAP05766.1"/>
    </source>
</evidence>
<evidence type="ECO:0000256" key="2">
    <source>
        <dbReference type="ARBA" id="ARBA00004496"/>
    </source>
</evidence>
<sequence length="265" mass="29629">MEGEESLLDAINEEDGFENLEDVEMVDVEEGEIVVDHDLDSGERQNDDGDGVKDKEAILGEKKGLQQTNKNKRKKKKKKRKGPVMDKPMSVDWFVRETCRRLKEKKSYMIYTAVGCLGIAALSDLVNEVVAIETCGGQVTADGTRKRTSGGVLWNIIKARQPEAYREIMKKTKEFEKQFRQPNTRPKSGPKRDQGSSSEGVASGNVSADEALVSEMCVMPVADQTESKPEKERKSVHERIRVPVSYDDLFRDAPLDDSLAHHSSA</sequence>
<dbReference type="EMBL" id="CACRSJ010000106">
    <property type="protein sequence ID" value="VYS58022.1"/>
    <property type="molecule type" value="Genomic_DNA"/>
</dbReference>
<dbReference type="InterPro" id="IPR039047">
    <property type="entry name" value="PHAX"/>
</dbReference>
<protein>
    <recommendedName>
        <fullName evidence="4">Phosphorylated adapter RNA export protein</fullName>
    </recommendedName>
    <alternativeName>
        <fullName evidence="10">RNA U small nuclear RNA export adapter protein</fullName>
    </alternativeName>
</protein>
<feature type="region of interest" description="Disordered" evidence="11">
    <location>
        <begin position="217"/>
        <end position="239"/>
    </location>
</feature>
<dbReference type="ExpressionAtlas" id="A0A178VIS8">
    <property type="expression patterns" value="baseline and differential"/>
</dbReference>
<dbReference type="Proteomes" id="UP000426265">
    <property type="component" value="Unassembled WGS sequence"/>
</dbReference>
<feature type="domain" description="Phosphorylated adapter RNA export protein RNA-binding" evidence="12">
    <location>
        <begin position="94"/>
        <end position="174"/>
    </location>
</feature>
<name>A0A178VIS8_ARATH</name>
<evidence type="ECO:0000313" key="15">
    <source>
        <dbReference type="Proteomes" id="UP000078284"/>
    </source>
</evidence>
<dbReference type="GO" id="GO:0003723">
    <property type="term" value="F:RNA binding"/>
    <property type="evidence" value="ECO:0007669"/>
    <property type="project" value="UniProtKB-KW"/>
</dbReference>
<evidence type="ECO:0000256" key="5">
    <source>
        <dbReference type="ARBA" id="ARBA00022448"/>
    </source>
</evidence>
<reference evidence="13" key="2">
    <citation type="submission" date="2016-03" db="EMBL/GenBank/DDBJ databases">
        <title>Full-length assembly of Arabidopsis thaliana Ler reveals the complement of translocations and inversions.</title>
        <authorList>
            <person name="Zapata L."/>
            <person name="Schneeberger K."/>
            <person name="Ossowski S."/>
        </authorList>
    </citation>
    <scope>NUCLEOTIDE SEQUENCE [LARGE SCALE GENOMIC DNA]</scope>
    <source>
        <tissue evidence="13">Leaf</tissue>
    </source>
</reference>
<dbReference type="EMBL" id="LUHQ01000003">
    <property type="protein sequence ID" value="OAP05766.1"/>
    <property type="molecule type" value="Genomic_DNA"/>
</dbReference>
<keyword evidence="9" id="KW-0539">Nucleus</keyword>
<evidence type="ECO:0000256" key="10">
    <source>
        <dbReference type="ARBA" id="ARBA00030834"/>
    </source>
</evidence>
<keyword evidence="8" id="KW-0653">Protein transport</keyword>
<keyword evidence="6" id="KW-0963">Cytoplasm</keyword>
<dbReference type="Pfam" id="PF10258">
    <property type="entry name" value="PHAX_RNA-bd"/>
    <property type="match status" value="1"/>
</dbReference>
<dbReference type="InterPro" id="IPR038092">
    <property type="entry name" value="PHAX_RNA-binding_sf"/>
</dbReference>
<comment type="subcellular location">
    <subcellularLocation>
        <location evidence="2">Cytoplasm</location>
    </subcellularLocation>
    <subcellularLocation>
        <location evidence="1">Nucleus</location>
    </subcellularLocation>
</comment>
<keyword evidence="5" id="KW-0813">Transport</keyword>
<feature type="compositionally biased region" description="Basic and acidic residues" evidence="11">
    <location>
        <begin position="34"/>
        <end position="64"/>
    </location>
</feature>
<evidence type="ECO:0000256" key="4">
    <source>
        <dbReference type="ARBA" id="ARBA00016856"/>
    </source>
</evidence>